<feature type="transmembrane region" description="Helical" evidence="1">
    <location>
        <begin position="330"/>
        <end position="347"/>
    </location>
</feature>
<feature type="transmembrane region" description="Helical" evidence="1">
    <location>
        <begin position="55"/>
        <end position="74"/>
    </location>
</feature>
<dbReference type="Proteomes" id="UP001173801">
    <property type="component" value="Unassembled WGS sequence"/>
</dbReference>
<dbReference type="RefSeq" id="WP_284937694.1">
    <property type="nucleotide sequence ID" value="NZ_JANURM010000007.1"/>
</dbReference>
<dbReference type="Pfam" id="PF04143">
    <property type="entry name" value="Sulf_transp"/>
    <property type="match status" value="1"/>
</dbReference>
<proteinExistence type="predicted"/>
<dbReference type="EMBL" id="JANURM010000007">
    <property type="protein sequence ID" value="MDL0089035.1"/>
    <property type="molecule type" value="Genomic_DNA"/>
</dbReference>
<accession>A0ABT7HQB5</accession>
<feature type="transmembrane region" description="Helical" evidence="1">
    <location>
        <begin position="109"/>
        <end position="132"/>
    </location>
</feature>
<feature type="transmembrane region" description="Helical" evidence="1">
    <location>
        <begin position="268"/>
        <end position="286"/>
    </location>
</feature>
<keyword evidence="1" id="KW-1133">Transmembrane helix</keyword>
<name>A0ABT7HQB5_9BACT</name>
<feature type="transmembrane region" description="Helical" evidence="1">
    <location>
        <begin position="230"/>
        <end position="248"/>
    </location>
</feature>
<reference evidence="2" key="1">
    <citation type="submission" date="2022-08" db="EMBL/GenBank/DDBJ databases">
        <authorList>
            <person name="Wang H."/>
        </authorList>
    </citation>
    <scope>NUCLEOTIDE SEQUENCE</scope>
    <source>
        <strain evidence="2">PS10</strain>
    </source>
</reference>
<gene>
    <name evidence="2" type="primary">yedE</name>
    <name evidence="2" type="ORF">NYG85_06605</name>
</gene>
<dbReference type="InterPro" id="IPR007272">
    <property type="entry name" value="Sulf_transp_TsuA/YedE"/>
</dbReference>
<protein>
    <submittedName>
        <fullName evidence="2">YedE family putative selenium transporter</fullName>
    </submittedName>
</protein>
<comment type="caution">
    <text evidence="2">The sequence shown here is derived from an EMBL/GenBank/DDBJ whole genome shotgun (WGS) entry which is preliminary data.</text>
</comment>
<evidence type="ECO:0000313" key="2">
    <source>
        <dbReference type="EMBL" id="MDL0089035.1"/>
    </source>
</evidence>
<feature type="transmembrane region" description="Helical" evidence="1">
    <location>
        <begin position="298"/>
        <end position="318"/>
    </location>
</feature>
<evidence type="ECO:0000313" key="3">
    <source>
        <dbReference type="Proteomes" id="UP001173801"/>
    </source>
</evidence>
<evidence type="ECO:0000256" key="1">
    <source>
        <dbReference type="SAM" id="Phobius"/>
    </source>
</evidence>
<dbReference type="NCBIfam" id="TIGR04112">
    <property type="entry name" value="seleno_YedE"/>
    <property type="match status" value="1"/>
</dbReference>
<reference evidence="2" key="2">
    <citation type="journal article" date="2023" name="Microorganisms">
        <title>Isolation and Genomic Characteristics of Cat-Borne Campylobacter felis sp. nov. and Sheep-Borne Campylobacter ovis sp. nov.</title>
        <authorList>
            <person name="Wang H."/>
            <person name="Li Y."/>
            <person name="Gu Y."/>
            <person name="Zhou G."/>
            <person name="Chen X."/>
            <person name="Zhang X."/>
            <person name="Shao Z."/>
            <person name="Zhang J."/>
            <person name="Zhang M."/>
        </authorList>
    </citation>
    <scope>NUCLEOTIDE SEQUENCE</scope>
    <source>
        <strain evidence="2">PS10</strain>
    </source>
</reference>
<keyword evidence="1" id="KW-0472">Membrane</keyword>
<keyword evidence="3" id="KW-1185">Reference proteome</keyword>
<keyword evidence="1" id="KW-0812">Transmembrane</keyword>
<feature type="transmembrane region" description="Helical" evidence="1">
    <location>
        <begin position="191"/>
        <end position="210"/>
    </location>
</feature>
<feature type="transmembrane region" description="Helical" evidence="1">
    <location>
        <begin position="86"/>
        <end position="103"/>
    </location>
</feature>
<sequence>MSKTPIFIITGSLIGAFAALLSFYGNPANMGICAACFLRDTAGAFGLHNAAVVQYVRPEILGLVLGGLIAALAFKQYTPTGVSSPFSRLLLGIFAMLGALIFLGCPWRAYIRLGGGDLSALAGILGLVLGVIGGRFFKKRGYALKDEPSTSKFLGFLPSILAVLVLFAAIFELKIGENLPLFSSQKGPGSQHASIALSLILAIIIGFFVFKSKFCTIGAISRAIDKNFSMLYGVLALVISATALNIALNRYNLGFLNQPIAHNDTIFNLLSMALAGLCFSLASGCPGKHLAQMGSGNLNSAIFIVGMIIGASIAHNFALASSPKGVTPNAIYVILIGFIVCFFIGFFNKKQV</sequence>
<dbReference type="InterPro" id="IPR026366">
    <property type="entry name" value="Seleno_YedE"/>
</dbReference>
<feature type="transmembrane region" description="Helical" evidence="1">
    <location>
        <begin position="153"/>
        <end position="171"/>
    </location>
</feature>
<organism evidence="2 3">
    <name type="scientific">Campylobacter gastrosuis</name>
    <dbReference type="NCBI Taxonomy" id="2974576"/>
    <lineage>
        <taxon>Bacteria</taxon>
        <taxon>Pseudomonadati</taxon>
        <taxon>Campylobacterota</taxon>
        <taxon>Epsilonproteobacteria</taxon>
        <taxon>Campylobacterales</taxon>
        <taxon>Campylobacteraceae</taxon>
        <taxon>Campylobacter</taxon>
    </lineage>
</organism>